<proteinExistence type="predicted"/>
<dbReference type="FunFam" id="3.40.50.300:FF:000398">
    <property type="entry name" value="Type IV pilus assembly ATPase PilB"/>
    <property type="match status" value="1"/>
</dbReference>
<dbReference type="PANTHER" id="PTHR30258">
    <property type="entry name" value="TYPE II SECRETION SYSTEM PROTEIN GSPE-RELATED"/>
    <property type="match status" value="1"/>
</dbReference>
<dbReference type="SUPFAM" id="SSF52540">
    <property type="entry name" value="P-loop containing nucleoside triphosphate hydrolases"/>
    <property type="match status" value="1"/>
</dbReference>
<dbReference type="GO" id="GO:0016887">
    <property type="term" value="F:ATP hydrolysis activity"/>
    <property type="evidence" value="ECO:0007669"/>
    <property type="project" value="TreeGrafter"/>
</dbReference>
<keyword evidence="2" id="KW-0067">ATP-binding</keyword>
<dbReference type="InterPro" id="IPR001482">
    <property type="entry name" value="T2SS/T4SS_dom"/>
</dbReference>
<evidence type="ECO:0000259" key="3">
    <source>
        <dbReference type="PROSITE" id="PS00662"/>
    </source>
</evidence>
<dbReference type="AlphaFoldDB" id="A0A3B1E1G4"/>
<dbReference type="InterPro" id="IPR027417">
    <property type="entry name" value="P-loop_NTPase"/>
</dbReference>
<dbReference type="InterPro" id="IPR037257">
    <property type="entry name" value="T2SS_E_N_sf"/>
</dbReference>
<dbReference type="Pfam" id="PF00437">
    <property type="entry name" value="T2SSE"/>
    <property type="match status" value="1"/>
</dbReference>
<dbReference type="SUPFAM" id="SSF160246">
    <property type="entry name" value="EspE N-terminal domain-like"/>
    <property type="match status" value="1"/>
</dbReference>
<sequence>SLTDSPVQSCGMGIGMTLVDQGLVSPEQLDDALAETRASGERLDRVLLRKGIVSRDQVLAAMGEQFHMQVIDLATVEVEPKVLERLPSKLVYRQSCVPISQDADRLIVATSDPFGLDTLDELRLVAGCAIDLVLADEDDLRKFIRTHYGVGSDTLDQMSADAGIEATDTADAATAGEIEQAQEASVIKLVNDLLIEAVNERATDVHIEPYEQELIVRYRIDGVLQRANVSSSIHRFGAAIISRIKIMANLNIAEKRLPQDGRITFRYRPDRGGIQEFDLRVSVIPMLFGEGVVLRLLSKTAVLMSLNDLGMPDDVLERWDTMITRPHGILLVTGPTGSGKSTTLYGSLNRIVSDEIKVITVEDPVEYHVAGVNQIQVHTKVGLSFATGLRSILRHDPDVVMIGEIRDKETAETAVQASLTGHLVFSTLHTNDAAGATTRLLDMGVEPFLVSSSVEGIMAQRLVRRVCTECGSTYHPDRADLPTDFALPPKATLTRGTGCRACRETGYRGRLGLYELLSMNDELRAMIMDRVNAPRIAAAALQSGDLKTLKRDGYAKALAGQTTITEVMRAISV</sequence>
<accession>A0A3B1E1G4</accession>
<dbReference type="Pfam" id="PF05157">
    <property type="entry name" value="MshEN"/>
    <property type="match status" value="1"/>
</dbReference>
<organism evidence="4">
    <name type="scientific">hydrothermal vent metagenome</name>
    <dbReference type="NCBI Taxonomy" id="652676"/>
    <lineage>
        <taxon>unclassified sequences</taxon>
        <taxon>metagenomes</taxon>
        <taxon>ecological metagenomes</taxon>
    </lineage>
</organism>
<protein>
    <submittedName>
        <fullName evidence="4">General secretion pathway protein E</fullName>
    </submittedName>
</protein>
<name>A0A3B1E1G4_9ZZZZ</name>
<keyword evidence="1" id="KW-0547">Nucleotide-binding</keyword>
<gene>
    <name evidence="4" type="ORF">MNBD_PLANCTO03-1082</name>
</gene>
<dbReference type="Gene3D" id="3.40.50.300">
    <property type="entry name" value="P-loop containing nucleotide triphosphate hydrolases"/>
    <property type="match status" value="1"/>
</dbReference>
<dbReference type="PROSITE" id="PS00662">
    <property type="entry name" value="T2SP_E"/>
    <property type="match status" value="1"/>
</dbReference>
<dbReference type="InterPro" id="IPR007831">
    <property type="entry name" value="T2SS_GspE_N"/>
</dbReference>
<feature type="non-terminal residue" evidence="4">
    <location>
        <position position="1"/>
    </location>
</feature>
<dbReference type="GO" id="GO:0005524">
    <property type="term" value="F:ATP binding"/>
    <property type="evidence" value="ECO:0007669"/>
    <property type="project" value="UniProtKB-KW"/>
</dbReference>
<evidence type="ECO:0000313" key="4">
    <source>
        <dbReference type="EMBL" id="VAX42834.1"/>
    </source>
</evidence>
<dbReference type="Gene3D" id="3.30.300.160">
    <property type="entry name" value="Type II secretion system, protein E, N-terminal domain"/>
    <property type="match status" value="1"/>
</dbReference>
<evidence type="ECO:0000256" key="1">
    <source>
        <dbReference type="ARBA" id="ARBA00022741"/>
    </source>
</evidence>
<dbReference type="CDD" id="cd01129">
    <property type="entry name" value="PulE-GspE-like"/>
    <property type="match status" value="1"/>
</dbReference>
<dbReference type="PANTHER" id="PTHR30258:SF2">
    <property type="entry name" value="COMG OPERON PROTEIN 1"/>
    <property type="match status" value="1"/>
</dbReference>
<dbReference type="Gene3D" id="3.30.450.90">
    <property type="match status" value="1"/>
</dbReference>
<feature type="domain" description="Bacterial type II secretion system protein E" evidence="3">
    <location>
        <begin position="393"/>
        <end position="407"/>
    </location>
</feature>
<dbReference type="GO" id="GO:0005886">
    <property type="term" value="C:plasma membrane"/>
    <property type="evidence" value="ECO:0007669"/>
    <property type="project" value="TreeGrafter"/>
</dbReference>
<reference evidence="4" key="1">
    <citation type="submission" date="2018-06" db="EMBL/GenBank/DDBJ databases">
        <authorList>
            <person name="Zhirakovskaya E."/>
        </authorList>
    </citation>
    <scope>NUCLEOTIDE SEQUENCE</scope>
</reference>
<dbReference type="EMBL" id="UOGK01000762">
    <property type="protein sequence ID" value="VAX42834.1"/>
    <property type="molecule type" value="Genomic_DNA"/>
</dbReference>
<evidence type="ECO:0000256" key="2">
    <source>
        <dbReference type="ARBA" id="ARBA00022840"/>
    </source>
</evidence>